<sequence>MMTECLLKFHLRKEISRTATQSNQTLPESYYAQTSDRKKNLESRHEWWSKIALIAKYCEHVEALLFRFGGR</sequence>
<evidence type="ECO:0000313" key="2">
    <source>
        <dbReference type="Proteomes" id="UP000024635"/>
    </source>
</evidence>
<gene>
    <name evidence="1" type="primary">Acey_s0010.g1198</name>
    <name evidence="1" type="ORF">Y032_0010g1198</name>
</gene>
<accession>A0A016VFX1</accession>
<name>A0A016VFX1_9BILA</name>
<keyword evidence="2" id="KW-1185">Reference proteome</keyword>
<proteinExistence type="predicted"/>
<comment type="caution">
    <text evidence="1">The sequence shown here is derived from an EMBL/GenBank/DDBJ whole genome shotgun (WGS) entry which is preliminary data.</text>
</comment>
<evidence type="ECO:0000313" key="1">
    <source>
        <dbReference type="EMBL" id="EYC26519.1"/>
    </source>
</evidence>
<dbReference type="Proteomes" id="UP000024635">
    <property type="component" value="Unassembled WGS sequence"/>
</dbReference>
<organism evidence="1 2">
    <name type="scientific">Ancylostoma ceylanicum</name>
    <dbReference type="NCBI Taxonomy" id="53326"/>
    <lineage>
        <taxon>Eukaryota</taxon>
        <taxon>Metazoa</taxon>
        <taxon>Ecdysozoa</taxon>
        <taxon>Nematoda</taxon>
        <taxon>Chromadorea</taxon>
        <taxon>Rhabditida</taxon>
        <taxon>Rhabditina</taxon>
        <taxon>Rhabditomorpha</taxon>
        <taxon>Strongyloidea</taxon>
        <taxon>Ancylostomatidae</taxon>
        <taxon>Ancylostomatinae</taxon>
        <taxon>Ancylostoma</taxon>
    </lineage>
</organism>
<protein>
    <submittedName>
        <fullName evidence="1">Uncharacterized protein</fullName>
    </submittedName>
</protein>
<reference evidence="2" key="1">
    <citation type="journal article" date="2015" name="Nat. Genet.">
        <title>The genome and transcriptome of the zoonotic hookworm Ancylostoma ceylanicum identify infection-specific gene families.</title>
        <authorList>
            <person name="Schwarz E.M."/>
            <person name="Hu Y."/>
            <person name="Antoshechkin I."/>
            <person name="Miller M.M."/>
            <person name="Sternberg P.W."/>
            <person name="Aroian R.V."/>
        </authorList>
    </citation>
    <scope>NUCLEOTIDE SEQUENCE</scope>
    <source>
        <strain evidence="2">HY135</strain>
    </source>
</reference>
<dbReference type="EMBL" id="JARK01001346">
    <property type="protein sequence ID" value="EYC26519.1"/>
    <property type="molecule type" value="Genomic_DNA"/>
</dbReference>
<dbReference type="AlphaFoldDB" id="A0A016VFX1"/>